<gene>
    <name evidence="1" type="ORF">GCM10009836_14570</name>
</gene>
<name>A0ABN2MSX7_9PSEU</name>
<evidence type="ECO:0000313" key="1">
    <source>
        <dbReference type="EMBL" id="GAA1837059.1"/>
    </source>
</evidence>
<organism evidence="1 2">
    <name type="scientific">Pseudonocardia ailaonensis</name>
    <dbReference type="NCBI Taxonomy" id="367279"/>
    <lineage>
        <taxon>Bacteria</taxon>
        <taxon>Bacillati</taxon>
        <taxon>Actinomycetota</taxon>
        <taxon>Actinomycetes</taxon>
        <taxon>Pseudonocardiales</taxon>
        <taxon>Pseudonocardiaceae</taxon>
        <taxon>Pseudonocardia</taxon>
    </lineage>
</organism>
<protein>
    <submittedName>
        <fullName evidence="1">Uncharacterized protein</fullName>
    </submittedName>
</protein>
<dbReference type="EMBL" id="BAAAQK010000004">
    <property type="protein sequence ID" value="GAA1837059.1"/>
    <property type="molecule type" value="Genomic_DNA"/>
</dbReference>
<reference evidence="1 2" key="1">
    <citation type="journal article" date="2019" name="Int. J. Syst. Evol. Microbiol.">
        <title>The Global Catalogue of Microorganisms (GCM) 10K type strain sequencing project: providing services to taxonomists for standard genome sequencing and annotation.</title>
        <authorList>
            <consortium name="The Broad Institute Genomics Platform"/>
            <consortium name="The Broad Institute Genome Sequencing Center for Infectious Disease"/>
            <person name="Wu L."/>
            <person name="Ma J."/>
        </authorList>
    </citation>
    <scope>NUCLEOTIDE SEQUENCE [LARGE SCALE GENOMIC DNA]</scope>
    <source>
        <strain evidence="1 2">JCM 16009</strain>
    </source>
</reference>
<proteinExistence type="predicted"/>
<keyword evidence="2" id="KW-1185">Reference proteome</keyword>
<dbReference type="Proteomes" id="UP001500449">
    <property type="component" value="Unassembled WGS sequence"/>
</dbReference>
<dbReference type="RefSeq" id="WP_344413769.1">
    <property type="nucleotide sequence ID" value="NZ_BAAAQK010000004.1"/>
</dbReference>
<comment type="caution">
    <text evidence="1">The sequence shown here is derived from an EMBL/GenBank/DDBJ whole genome shotgun (WGS) entry which is preliminary data.</text>
</comment>
<evidence type="ECO:0000313" key="2">
    <source>
        <dbReference type="Proteomes" id="UP001500449"/>
    </source>
</evidence>
<accession>A0ABN2MSX7</accession>
<sequence length="66" mass="7355">MTATILVLAALTLLTWSLVRSRRAGRPFRLAAPSAGRPVDMDRERLLSDLRALPDSRADVETHLRT</sequence>